<evidence type="ECO:0000313" key="2">
    <source>
        <dbReference type="EMBL" id="ABB40697.1"/>
    </source>
</evidence>
<organism evidence="2">
    <name type="scientific">Hydrogenovibrio crunogenus (strain DSM 25203 / XCL-2)</name>
    <name type="common">Thiomicrospira crunogena</name>
    <dbReference type="NCBI Taxonomy" id="317025"/>
    <lineage>
        <taxon>Bacteria</taxon>
        <taxon>Pseudomonadati</taxon>
        <taxon>Pseudomonadota</taxon>
        <taxon>Gammaproteobacteria</taxon>
        <taxon>Thiotrichales</taxon>
        <taxon>Piscirickettsiaceae</taxon>
        <taxon>Hydrogenovibrio</taxon>
    </lineage>
</organism>
<dbReference type="STRING" id="317025.Tcr_0101"/>
<accession>Q31JH6</accession>
<reference evidence="2" key="1">
    <citation type="submission" date="2006-07" db="EMBL/GenBank/DDBJ databases">
        <title>Complete sequence of Thiomicrospira crunogena XCL-2.</title>
        <authorList>
            <consortium name="US DOE Joint Genome Institute"/>
            <person name="Copeland A."/>
            <person name="Lucas S."/>
            <person name="Lapidus A."/>
            <person name="Barry K."/>
            <person name="Detter J.C."/>
            <person name="Glavina del Rio T."/>
            <person name="Hammon N."/>
            <person name="Israni S."/>
            <person name="Dalin E."/>
            <person name="Tice H."/>
            <person name="Pitluck S."/>
            <person name="Chain P."/>
            <person name="Malfatti S."/>
            <person name="Shin M."/>
            <person name="Vergez L."/>
            <person name="Schmutz J."/>
            <person name="Larimer F."/>
            <person name="Land M."/>
            <person name="Hauser L."/>
            <person name="Kyrpides N."/>
            <person name="Lykidis A."/>
            <person name="Scott K.M."/>
            <person name="Sievert S."/>
            <person name="Kerfeld C."/>
            <person name="Freyermuth S."/>
            <person name="Dobrinski K."/>
            <person name="Boller A."/>
            <person name="Fitzpatrick K."/>
            <person name="Thoma P."/>
            <person name="Moore J."/>
            <person name="Richardson P."/>
        </authorList>
    </citation>
    <scope>NUCLEOTIDE SEQUENCE</scope>
    <source>
        <strain evidence="2">XCL-2</strain>
    </source>
</reference>
<keyword evidence="1" id="KW-1133">Transmembrane helix</keyword>
<name>Q31JH6_HYDCU</name>
<dbReference type="OrthoDB" id="5616412at2"/>
<feature type="transmembrane region" description="Helical" evidence="1">
    <location>
        <begin position="20"/>
        <end position="39"/>
    </location>
</feature>
<proteinExistence type="predicted"/>
<evidence type="ECO:0000256" key="1">
    <source>
        <dbReference type="SAM" id="Phobius"/>
    </source>
</evidence>
<gene>
    <name evidence="2" type="ordered locus">Tcr_0101</name>
</gene>
<dbReference type="AlphaFoldDB" id="Q31JH6"/>
<sequence length="81" mass="8882">MEIGSPLHRQLLMKGILRTALKTATLGLIIGLMLIFPSIIRENTFSAGLSYAGQSIILISFIYSLVIAIKKYRKTIGSLDS</sequence>
<dbReference type="HOGENOM" id="CLU_2572795_0_0_6"/>
<dbReference type="KEGG" id="tcx:Tcr_0101"/>
<keyword evidence="1" id="KW-0472">Membrane</keyword>
<keyword evidence="1" id="KW-0812">Transmembrane</keyword>
<feature type="transmembrane region" description="Helical" evidence="1">
    <location>
        <begin position="51"/>
        <end position="69"/>
    </location>
</feature>
<dbReference type="EMBL" id="CP000109">
    <property type="protein sequence ID" value="ABB40697.1"/>
    <property type="molecule type" value="Genomic_DNA"/>
</dbReference>
<protein>
    <submittedName>
        <fullName evidence="2">Uncharacterized protein</fullName>
    </submittedName>
</protein>